<accession>A0A540PCB8</accession>
<protein>
    <submittedName>
        <fullName evidence="1">Uncharacterized protein</fullName>
    </submittedName>
</protein>
<organism evidence="1 2">
    <name type="scientific">Streptomyces ipomoeae</name>
    <dbReference type="NCBI Taxonomy" id="103232"/>
    <lineage>
        <taxon>Bacteria</taxon>
        <taxon>Bacillati</taxon>
        <taxon>Actinomycetota</taxon>
        <taxon>Actinomycetes</taxon>
        <taxon>Kitasatosporales</taxon>
        <taxon>Streptomycetaceae</taxon>
        <taxon>Streptomyces</taxon>
    </lineage>
</organism>
<dbReference type="EMBL" id="SPAZ01000156">
    <property type="protein sequence ID" value="TQE33273.1"/>
    <property type="molecule type" value="Genomic_DNA"/>
</dbReference>
<dbReference type="Proteomes" id="UP000318720">
    <property type="component" value="Unassembled WGS sequence"/>
</dbReference>
<sequence>MHEMWCGADTSGEPMWHVLRTDEPLTLCGMRKREEPGRRAPTDKYCFPCMQAFQAAMASTKS</sequence>
<proteinExistence type="predicted"/>
<gene>
    <name evidence="1" type="ORF">Sipo8835_18175</name>
</gene>
<comment type="caution">
    <text evidence="1">The sequence shown here is derived from an EMBL/GenBank/DDBJ whole genome shotgun (WGS) entry which is preliminary data.</text>
</comment>
<name>A0A540PCB8_9ACTN</name>
<reference evidence="1 2" key="1">
    <citation type="submission" date="2019-03" db="EMBL/GenBank/DDBJ databases">
        <title>Comparative genomic analyses of the sweetpotato soil rot pathogen, Streptomyces ipomoeae.</title>
        <authorList>
            <person name="Ruschel Soares N."/>
            <person name="Badger J.H."/>
            <person name="Huguet-Tapia J.C."/>
            <person name="Clark C.A."/>
            <person name="Pettis G.S."/>
        </authorList>
    </citation>
    <scope>NUCLEOTIDE SEQUENCE [LARGE SCALE GENOMIC DNA]</scope>
    <source>
        <strain evidence="1 2">88-35</strain>
    </source>
</reference>
<dbReference type="AlphaFoldDB" id="A0A540PCB8"/>
<evidence type="ECO:0000313" key="2">
    <source>
        <dbReference type="Proteomes" id="UP000318720"/>
    </source>
</evidence>
<evidence type="ECO:0000313" key="1">
    <source>
        <dbReference type="EMBL" id="TQE33273.1"/>
    </source>
</evidence>